<name>A0A9P3CDS4_9PEZI</name>
<evidence type="ECO:0000313" key="4">
    <source>
        <dbReference type="Proteomes" id="UP000825890"/>
    </source>
</evidence>
<accession>A0A9P3CDS4</accession>
<sequence>MSVPYEYASLHGTDIRLLCLCPGSYSSEIRVSVSHRALESPEGHNFGIVAPQEPLPKGWRVLRTPEGRDFYRRRDLGITYERPRQRGRDVPTKPAGGACHAETSSVPAAGVSKIKIPAYEALSYAWGEVKRTHVAYVVDPGTMQALGSLAITRSLDVALRNLRTVDAERTIWVDAICINQEDLHERSIQVRRMGEIYKYAARVVVWLGCASDDSMVALSALQRLGQGVEISDDGWWFRAPHVGDVNMALDQPAPLTTTEWDAVEALLSLSWFRRMWVIQEITLGGPASILQCGPDQITYHDFRRAIAILTERAGVPNDLSYLINDKNDIVFGLSRSTLRDIVSIARQHSCFDPRDKIYGMLGLLGPRLREGIRPSYHRDFEDIYQETFLLHCKNTKRLDLLSQCYLQDSNTTMPSWVPDWRSHPKLHRRPDLGWQASGVSRAEYCVPEVGVLECTGVVVDAALKVHNPANEGDRRSLLAKLLEIRPQDLQSKYAATGESMLDAWTATLTVGAYGERSVSAGYGSLHVFQEKLLHILALDPDDHNLDAAAEELGNSNIDNLECMKFFRTRETDLVGFGPVEMQEHDQICVLLGLSTPLILRPVIGSSDTFRIIGWCYVHGQMDSEALLGSLPTGWRVEQHFLERRQFPMYTNDDLRRMQREDPRLADVELDRSWRRIPIAKMHLNADDPVAVDCFEHEVTKEVVNYDPRMTKEALEKRGVSSLSSIRLI</sequence>
<dbReference type="OrthoDB" id="5303367at2759"/>
<dbReference type="Pfam" id="PF26639">
    <property type="entry name" value="Het-6_barrel"/>
    <property type="match status" value="1"/>
</dbReference>
<dbReference type="PANTHER" id="PTHR24148">
    <property type="entry name" value="ANKYRIN REPEAT DOMAIN-CONTAINING PROTEIN 39 HOMOLOG-RELATED"/>
    <property type="match status" value="1"/>
</dbReference>
<reference evidence="3 4" key="1">
    <citation type="submission" date="2021-01" db="EMBL/GenBank/DDBJ databases">
        <title>Cercospora kikuchii MAFF 305040 whole genome shotgun sequence.</title>
        <authorList>
            <person name="Kashiwa T."/>
            <person name="Suzuki T."/>
        </authorList>
    </citation>
    <scope>NUCLEOTIDE SEQUENCE [LARGE SCALE GENOMIC DNA]</scope>
    <source>
        <strain evidence="3 4">MAFF 305040</strain>
    </source>
</reference>
<feature type="region of interest" description="Disordered" evidence="1">
    <location>
        <begin position="82"/>
        <end position="102"/>
    </location>
</feature>
<dbReference type="PANTHER" id="PTHR24148:SF64">
    <property type="entry name" value="HETEROKARYON INCOMPATIBILITY DOMAIN-CONTAINING PROTEIN"/>
    <property type="match status" value="1"/>
</dbReference>
<evidence type="ECO:0000256" key="1">
    <source>
        <dbReference type="SAM" id="MobiDB-lite"/>
    </source>
</evidence>
<dbReference type="InterPro" id="IPR052895">
    <property type="entry name" value="HetReg/Transcr_Mod"/>
</dbReference>
<organism evidence="3 4">
    <name type="scientific">Cercospora kikuchii</name>
    <dbReference type="NCBI Taxonomy" id="84275"/>
    <lineage>
        <taxon>Eukaryota</taxon>
        <taxon>Fungi</taxon>
        <taxon>Dikarya</taxon>
        <taxon>Ascomycota</taxon>
        <taxon>Pezizomycotina</taxon>
        <taxon>Dothideomycetes</taxon>
        <taxon>Dothideomycetidae</taxon>
        <taxon>Mycosphaerellales</taxon>
        <taxon>Mycosphaerellaceae</taxon>
        <taxon>Cercospora</taxon>
    </lineage>
</organism>
<dbReference type="GeneID" id="68289965"/>
<proteinExistence type="predicted"/>
<dbReference type="EMBL" id="BOLY01000002">
    <property type="protein sequence ID" value="GIZ41074.1"/>
    <property type="molecule type" value="Genomic_DNA"/>
</dbReference>
<dbReference type="Proteomes" id="UP000825890">
    <property type="component" value="Unassembled WGS sequence"/>
</dbReference>
<dbReference type="Pfam" id="PF06985">
    <property type="entry name" value="HET"/>
    <property type="match status" value="1"/>
</dbReference>
<feature type="compositionally biased region" description="Basic and acidic residues" evidence="1">
    <location>
        <begin position="82"/>
        <end position="91"/>
    </location>
</feature>
<dbReference type="AlphaFoldDB" id="A0A9P3CDS4"/>
<gene>
    <name evidence="3" type="ORF">CKM354_000439000</name>
</gene>
<comment type="caution">
    <text evidence="3">The sequence shown here is derived from an EMBL/GenBank/DDBJ whole genome shotgun (WGS) entry which is preliminary data.</text>
</comment>
<feature type="domain" description="Heterokaryon incompatibility" evidence="2">
    <location>
        <begin position="119"/>
        <end position="280"/>
    </location>
</feature>
<dbReference type="RefSeq" id="XP_044655561.1">
    <property type="nucleotide sequence ID" value="XM_044799626.1"/>
</dbReference>
<dbReference type="InterPro" id="IPR010730">
    <property type="entry name" value="HET"/>
</dbReference>
<keyword evidence="4" id="KW-1185">Reference proteome</keyword>
<evidence type="ECO:0000259" key="2">
    <source>
        <dbReference type="Pfam" id="PF06985"/>
    </source>
</evidence>
<evidence type="ECO:0000313" key="3">
    <source>
        <dbReference type="EMBL" id="GIZ41074.1"/>
    </source>
</evidence>
<protein>
    <recommendedName>
        <fullName evidence="2">Heterokaryon incompatibility domain-containing protein</fullName>
    </recommendedName>
</protein>